<dbReference type="PANTHER" id="PTHR33064">
    <property type="entry name" value="POL PROTEIN"/>
    <property type="match status" value="1"/>
</dbReference>
<keyword evidence="7" id="KW-1185">Reference proteome</keyword>
<reference evidence="6 7" key="1">
    <citation type="journal article" date="2019" name="Sci. Rep.">
        <title>Orb-weaving spider Araneus ventricosus genome elucidates the spidroin gene catalogue.</title>
        <authorList>
            <person name="Kono N."/>
            <person name="Nakamura H."/>
            <person name="Ohtoshi R."/>
            <person name="Moran D.A.P."/>
            <person name="Shinohara A."/>
            <person name="Yoshida Y."/>
            <person name="Fujiwara M."/>
            <person name="Mori M."/>
            <person name="Tomita M."/>
            <person name="Arakawa K."/>
        </authorList>
    </citation>
    <scope>NUCLEOTIDE SEQUENCE [LARGE SCALE GENOMIC DNA]</scope>
</reference>
<dbReference type="Proteomes" id="UP000499080">
    <property type="component" value="Unassembled WGS sequence"/>
</dbReference>
<evidence type="ECO:0000256" key="1">
    <source>
        <dbReference type="ARBA" id="ARBA00022695"/>
    </source>
</evidence>
<dbReference type="GO" id="GO:0003964">
    <property type="term" value="F:RNA-directed DNA polymerase activity"/>
    <property type="evidence" value="ECO:0007669"/>
    <property type="project" value="UniProtKB-KW"/>
</dbReference>
<dbReference type="FunFam" id="3.10.20.370:FF:000001">
    <property type="entry name" value="Retrovirus-related Pol polyprotein from transposon 17.6-like protein"/>
    <property type="match status" value="1"/>
</dbReference>
<keyword evidence="3" id="KW-0378">Hydrolase</keyword>
<dbReference type="Pfam" id="PF00078">
    <property type="entry name" value="RVT_1"/>
    <property type="match status" value="1"/>
</dbReference>
<evidence type="ECO:0000256" key="4">
    <source>
        <dbReference type="ARBA" id="ARBA00022918"/>
    </source>
</evidence>
<keyword evidence="3" id="KW-0255">Endonuclease</keyword>
<dbReference type="FunFam" id="3.30.70.270:FF:000026">
    <property type="entry name" value="Transposon Ty3-G Gag-Pol polyprotein"/>
    <property type="match status" value="1"/>
</dbReference>
<name>A0A4Y2WJF1_ARAVE</name>
<dbReference type="PANTHER" id="PTHR33064:SF37">
    <property type="entry name" value="RIBONUCLEASE H"/>
    <property type="match status" value="1"/>
</dbReference>
<dbReference type="PROSITE" id="PS50878">
    <property type="entry name" value="RT_POL"/>
    <property type="match status" value="1"/>
</dbReference>
<dbReference type="InterPro" id="IPR051320">
    <property type="entry name" value="Viral_Replic_Matur_Polypro"/>
</dbReference>
<keyword evidence="4" id="KW-0695">RNA-directed DNA polymerase</keyword>
<organism evidence="6 7">
    <name type="scientific">Araneus ventricosus</name>
    <name type="common">Orbweaver spider</name>
    <name type="synonym">Epeira ventricosa</name>
    <dbReference type="NCBI Taxonomy" id="182803"/>
    <lineage>
        <taxon>Eukaryota</taxon>
        <taxon>Metazoa</taxon>
        <taxon>Ecdysozoa</taxon>
        <taxon>Arthropoda</taxon>
        <taxon>Chelicerata</taxon>
        <taxon>Arachnida</taxon>
        <taxon>Araneae</taxon>
        <taxon>Araneomorphae</taxon>
        <taxon>Entelegynae</taxon>
        <taxon>Araneoidea</taxon>
        <taxon>Araneidae</taxon>
        <taxon>Araneus</taxon>
    </lineage>
</organism>
<keyword evidence="2" id="KW-0540">Nuclease</keyword>
<protein>
    <submittedName>
        <fullName evidence="6">Retrovirus-related Pol polyprotein from transposon 17.6</fullName>
    </submittedName>
</protein>
<dbReference type="AlphaFoldDB" id="A0A4Y2WJF1"/>
<accession>A0A4Y2WJF1</accession>
<dbReference type="EMBL" id="BGPR01060679">
    <property type="protein sequence ID" value="GBO36500.1"/>
    <property type="molecule type" value="Genomic_DNA"/>
</dbReference>
<dbReference type="FunFam" id="3.30.70.270:FF:000003">
    <property type="entry name" value="Transposon Ty3-G Gag-Pol polyprotein"/>
    <property type="match status" value="1"/>
</dbReference>
<evidence type="ECO:0000313" key="7">
    <source>
        <dbReference type="Proteomes" id="UP000499080"/>
    </source>
</evidence>
<proteinExistence type="predicted"/>
<comment type="caution">
    <text evidence="6">The sequence shown here is derived from an EMBL/GenBank/DDBJ whole genome shotgun (WGS) entry which is preliminary data.</text>
</comment>
<dbReference type="GO" id="GO:0004519">
    <property type="term" value="F:endonuclease activity"/>
    <property type="evidence" value="ECO:0007669"/>
    <property type="project" value="UniProtKB-KW"/>
</dbReference>
<evidence type="ECO:0000256" key="3">
    <source>
        <dbReference type="ARBA" id="ARBA00022759"/>
    </source>
</evidence>
<dbReference type="InterPro" id="IPR041577">
    <property type="entry name" value="RT_RNaseH_2"/>
</dbReference>
<keyword evidence="1" id="KW-0548">Nucleotidyltransferase</keyword>
<dbReference type="InterPro" id="IPR043128">
    <property type="entry name" value="Rev_trsase/Diguanyl_cyclase"/>
</dbReference>
<feature type="domain" description="Reverse transcriptase" evidence="5">
    <location>
        <begin position="1"/>
        <end position="67"/>
    </location>
</feature>
<dbReference type="SUPFAM" id="SSF56672">
    <property type="entry name" value="DNA/RNA polymerases"/>
    <property type="match status" value="1"/>
</dbReference>
<gene>
    <name evidence="6" type="primary">pol_3582</name>
    <name evidence="6" type="ORF">AVEN_81886_1</name>
</gene>
<evidence type="ECO:0000313" key="6">
    <source>
        <dbReference type="EMBL" id="GBO36500.1"/>
    </source>
</evidence>
<sequence length="216" mass="24334">MSIVLAGLSELQVSVYIDDVIVASKSISEHLERLEIVFQRLTTANLKLKPSKCSFMQKQITYLGHTVKEGMVLPDSRNLDSIRKALPPKTRKQVRSFLGLAGFYRRFIPNFSKIALPLTNLTKEKIKFVWTEVEQQAFETLRDCLIKVPCLKLPDLTKEFSISTDASQYSLGAVLMQTDDEGILHPVAFASRKLGPTEIRYSTCEKECMGIVFGVT</sequence>
<evidence type="ECO:0000259" key="5">
    <source>
        <dbReference type="PROSITE" id="PS50878"/>
    </source>
</evidence>
<evidence type="ECO:0000256" key="2">
    <source>
        <dbReference type="ARBA" id="ARBA00022722"/>
    </source>
</evidence>
<dbReference type="Gene3D" id="3.30.70.270">
    <property type="match status" value="2"/>
</dbReference>
<dbReference type="InterPro" id="IPR043502">
    <property type="entry name" value="DNA/RNA_pol_sf"/>
</dbReference>
<dbReference type="InterPro" id="IPR000477">
    <property type="entry name" value="RT_dom"/>
</dbReference>
<dbReference type="Pfam" id="PF17919">
    <property type="entry name" value="RT_RNaseH_2"/>
    <property type="match status" value="1"/>
</dbReference>
<dbReference type="OrthoDB" id="6427353at2759"/>
<keyword evidence="1" id="KW-0808">Transferase</keyword>